<dbReference type="SUPFAM" id="SSF81296">
    <property type="entry name" value="E set domains"/>
    <property type="match status" value="1"/>
</dbReference>
<organism evidence="4 5">
    <name type="scientific">Aspergillus tanneri</name>
    <dbReference type="NCBI Taxonomy" id="1220188"/>
    <lineage>
        <taxon>Eukaryota</taxon>
        <taxon>Fungi</taxon>
        <taxon>Dikarya</taxon>
        <taxon>Ascomycota</taxon>
        <taxon>Pezizomycotina</taxon>
        <taxon>Eurotiomycetes</taxon>
        <taxon>Eurotiomycetidae</taxon>
        <taxon>Eurotiales</taxon>
        <taxon>Aspergillaceae</taxon>
        <taxon>Aspergillus</taxon>
        <taxon>Aspergillus subgen. Circumdati</taxon>
    </lineage>
</organism>
<protein>
    <recommendedName>
        <fullName evidence="6">Nitrate reductase [NADPH]</fullName>
    </recommendedName>
</protein>
<dbReference type="VEuPathDB" id="FungiDB:EYZ11_004446"/>
<dbReference type="SUPFAM" id="SSF55856">
    <property type="entry name" value="Cytochrome b5-like heme/steroid binding domain"/>
    <property type="match status" value="1"/>
</dbReference>
<sequence>MPVTVIWEDNDIGSSSPNIRFGLDGGEAPRDNLRFRGHKQGNSAVVNEGDRPSEENLPVKEMGDLETNYSQTNWVVVPPVRKEPYCHTCKTVKDFVEAQDDDYLRHSDLYPIGWRPTLPTTEKWLKEDQFTGGCQPPVVEKKHEIDAREPKDIKQNNRDPKTDKYSRAKHKSDGNNIDPENVTNLDENHLDRINQDSGINGHNKGNELIDTSTNEGLVKALSREIDFVASIRSYDGQGRSPMAEVEYPITIDEADQFTVDNWVTRSSERIRNNGNYPMNAEPQIDKLFKAGLPLRIICTIIPLDYALDQTNDVLLAYKMNDALLPPDHGFPLALVIPGYVGDQWVKWLTKIWGSDGSDNYYHKNNIHVLPSSIKDGESDLAKIMFKHASTACNEQVPNLVVVKLAHKELVKVEGIDPEEGYRVQGFAYSGGGQEVKNVEVSLDKGKNWRPCVRTLPQNALRHVNKFWAWIHWYIDIKRAELCEAPSIAVRCYDSSKHTQPEHPIWNLLGLLNNCWCTLKRETLEDSQSDETIVCFLHPCEQGNGTSGWMKPSGERQLQDIQDPPPCLPREFTVQEIQEGSTEDKCYVVLNDFAGKSTILAHAGRLNPSTTEEFDIFHAENRDDVRSWASEYIVGVLDDNVKKYRDEQAKKNDRPHDDKFATRQHRWTEVAFHKKEPLSQDSLFHRYTFKLLSDKPLGLDACHNLQLGYHFQDALAVRYYTPTRPIFEDK</sequence>
<dbReference type="Gene3D" id="2.60.40.650">
    <property type="match status" value="1"/>
</dbReference>
<dbReference type="GO" id="GO:0043546">
    <property type="term" value="F:molybdopterin cofactor binding"/>
    <property type="evidence" value="ECO:0007669"/>
    <property type="project" value="TreeGrafter"/>
</dbReference>
<dbReference type="GO" id="GO:0020037">
    <property type="term" value="F:heme binding"/>
    <property type="evidence" value="ECO:0007669"/>
    <property type="project" value="TreeGrafter"/>
</dbReference>
<feature type="region of interest" description="Disordered" evidence="1">
    <location>
        <begin position="128"/>
        <end position="183"/>
    </location>
</feature>
<reference evidence="4 5" key="1">
    <citation type="submission" date="2019-08" db="EMBL/GenBank/DDBJ databases">
        <title>The genome sequence of a newly discovered highly antifungal drug resistant Aspergillus species, Aspergillus tanneri NIH 1004.</title>
        <authorList>
            <person name="Mounaud S."/>
            <person name="Singh I."/>
            <person name="Joardar V."/>
            <person name="Pakala S."/>
            <person name="Pakala S."/>
            <person name="Venepally P."/>
            <person name="Chung J.K."/>
            <person name="Losada L."/>
            <person name="Nierman W.C."/>
        </authorList>
    </citation>
    <scope>NUCLEOTIDE SEQUENCE [LARGE SCALE GENOMIC DNA]</scope>
    <source>
        <strain evidence="4 5">NIH1004</strain>
    </source>
</reference>
<dbReference type="PANTHER" id="PTHR19372:SF7">
    <property type="entry name" value="SULFITE OXIDASE, MITOCHONDRIAL"/>
    <property type="match status" value="1"/>
</dbReference>
<gene>
    <name evidence="4" type="ORF">ATNIH1004_002903</name>
</gene>
<dbReference type="GO" id="GO:0008482">
    <property type="term" value="F:sulfite oxidase activity"/>
    <property type="evidence" value="ECO:0007669"/>
    <property type="project" value="TreeGrafter"/>
</dbReference>
<feature type="domain" description="Moybdenum cofactor oxidoreductase dimerisation" evidence="3">
    <location>
        <begin position="398"/>
        <end position="517"/>
    </location>
</feature>
<feature type="domain" description="Oxidoreductase molybdopterin-binding" evidence="2">
    <location>
        <begin position="300"/>
        <end position="356"/>
    </location>
</feature>
<dbReference type="VEuPathDB" id="FungiDB:EYZ11_004455"/>
<dbReference type="Gene3D" id="3.90.420.10">
    <property type="entry name" value="Oxidoreductase, molybdopterin-binding domain"/>
    <property type="match status" value="1"/>
</dbReference>
<dbReference type="GO" id="GO:0030151">
    <property type="term" value="F:molybdenum ion binding"/>
    <property type="evidence" value="ECO:0007669"/>
    <property type="project" value="InterPro"/>
</dbReference>
<evidence type="ECO:0000256" key="1">
    <source>
        <dbReference type="SAM" id="MobiDB-lite"/>
    </source>
</evidence>
<evidence type="ECO:0000259" key="3">
    <source>
        <dbReference type="Pfam" id="PF03404"/>
    </source>
</evidence>
<comment type="caution">
    <text evidence="4">The sequence shown here is derived from an EMBL/GenBank/DDBJ whole genome shotgun (WGS) entry which is preliminary data.</text>
</comment>
<dbReference type="InterPro" id="IPR005066">
    <property type="entry name" value="MoCF_OxRdtse_dimer"/>
</dbReference>
<dbReference type="InterPro" id="IPR036400">
    <property type="entry name" value="Cyt_B5-like_heme/steroid_sf"/>
</dbReference>
<dbReference type="Pfam" id="PF03404">
    <property type="entry name" value="Mo-co_dimer"/>
    <property type="match status" value="1"/>
</dbReference>
<dbReference type="Pfam" id="PF00174">
    <property type="entry name" value="Oxidored_molyb"/>
    <property type="match status" value="1"/>
</dbReference>
<dbReference type="Proteomes" id="UP000324241">
    <property type="component" value="Unassembled WGS sequence"/>
</dbReference>
<evidence type="ECO:0000313" key="5">
    <source>
        <dbReference type="Proteomes" id="UP000324241"/>
    </source>
</evidence>
<evidence type="ECO:0000259" key="2">
    <source>
        <dbReference type="Pfam" id="PF00174"/>
    </source>
</evidence>
<dbReference type="InterPro" id="IPR014756">
    <property type="entry name" value="Ig_E-set"/>
</dbReference>
<dbReference type="GO" id="GO:0006790">
    <property type="term" value="P:sulfur compound metabolic process"/>
    <property type="evidence" value="ECO:0007669"/>
    <property type="project" value="TreeGrafter"/>
</dbReference>
<dbReference type="OrthoDB" id="432685at2759"/>
<dbReference type="RefSeq" id="XP_033429583.1">
    <property type="nucleotide sequence ID" value="XM_033567588.1"/>
</dbReference>
<dbReference type="InterPro" id="IPR000572">
    <property type="entry name" value="OxRdtase_Mopterin-bd_dom"/>
</dbReference>
<evidence type="ECO:0000313" key="4">
    <source>
        <dbReference type="EMBL" id="KAA8650222.1"/>
    </source>
</evidence>
<dbReference type="SUPFAM" id="SSF56524">
    <property type="entry name" value="Oxidoreductase molybdopterin-binding domain"/>
    <property type="match status" value="1"/>
</dbReference>
<dbReference type="InterPro" id="IPR036374">
    <property type="entry name" value="OxRdtase_Mopterin-bd_sf"/>
</dbReference>
<accession>A0A5M9MSU7</accession>
<dbReference type="GeneID" id="54325605"/>
<dbReference type="EMBL" id="QUQM01000001">
    <property type="protein sequence ID" value="KAA8650222.1"/>
    <property type="molecule type" value="Genomic_DNA"/>
</dbReference>
<proteinExistence type="predicted"/>
<dbReference type="AlphaFoldDB" id="A0A5M9MSU7"/>
<feature type="compositionally biased region" description="Basic and acidic residues" evidence="1">
    <location>
        <begin position="139"/>
        <end position="166"/>
    </location>
</feature>
<name>A0A5M9MSU7_9EURO</name>
<dbReference type="PANTHER" id="PTHR19372">
    <property type="entry name" value="SULFITE REDUCTASE"/>
    <property type="match status" value="1"/>
</dbReference>
<evidence type="ECO:0008006" key="6">
    <source>
        <dbReference type="Google" id="ProtNLM"/>
    </source>
</evidence>